<proteinExistence type="predicted"/>
<name>A0ABS2FSV8_9FIRM</name>
<keyword evidence="3" id="KW-1185">Reference proteome</keyword>
<evidence type="ECO:0000259" key="1">
    <source>
        <dbReference type="Pfam" id="PF18406"/>
    </source>
</evidence>
<evidence type="ECO:0000313" key="2">
    <source>
        <dbReference type="EMBL" id="MBM6850176.1"/>
    </source>
</evidence>
<dbReference type="Gene3D" id="3.30.70.1270">
    <property type="entry name" value="Api92-like domains"/>
    <property type="match status" value="1"/>
</dbReference>
<comment type="caution">
    <text evidence="2">The sequence shown here is derived from an EMBL/GenBank/DDBJ whole genome shotgun (WGS) entry which is preliminary data.</text>
</comment>
<organism evidence="2 3">
    <name type="scientific">Oscillibacter valericigenes</name>
    <dbReference type="NCBI Taxonomy" id="351091"/>
    <lineage>
        <taxon>Bacteria</taxon>
        <taxon>Bacillati</taxon>
        <taxon>Bacillota</taxon>
        <taxon>Clostridia</taxon>
        <taxon>Eubacteriales</taxon>
        <taxon>Oscillospiraceae</taxon>
        <taxon>Oscillibacter</taxon>
    </lineage>
</organism>
<reference evidence="2 3" key="1">
    <citation type="journal article" date="2021" name="Sci. Rep.">
        <title>The distribution of antibiotic resistance genes in chicken gut microbiota commensals.</title>
        <authorList>
            <person name="Juricova H."/>
            <person name="Matiasovicova J."/>
            <person name="Kubasova T."/>
            <person name="Cejkova D."/>
            <person name="Rychlik I."/>
        </authorList>
    </citation>
    <scope>NUCLEOTIDE SEQUENCE [LARGE SCALE GENOMIC DNA]</scope>
    <source>
        <strain evidence="2 3">An411</strain>
    </source>
</reference>
<dbReference type="InterPro" id="IPR041329">
    <property type="entry name" value="YubB_C"/>
</dbReference>
<dbReference type="Pfam" id="PF18406">
    <property type="entry name" value="DUF1281_C"/>
    <property type="match status" value="1"/>
</dbReference>
<accession>A0ABS2FSV8</accession>
<dbReference type="EMBL" id="JACSNX010000001">
    <property type="protein sequence ID" value="MBM6850176.1"/>
    <property type="molecule type" value="Genomic_DNA"/>
</dbReference>
<evidence type="ECO:0000313" key="3">
    <source>
        <dbReference type="Proteomes" id="UP000719500"/>
    </source>
</evidence>
<sequence>MPNYVRNILKMEGIAELPLFNVAQGEKYFDFNLLIPMPAELMMEEGSKTERCVMYYLTERCSIQLQELDDKKLRVVSALVGNHFSSKWPEEVFRRVSEWMNDASDTEKDKAYADGRQYVSNYEKYGAATWYGWSIRNWGTKWNAGETVILDRDTIQFDTAWSNPAPIVQKLGELYPALRIEHWWADEDIGSNTGHRILFDGGENVECFERDKDALDIYTKCWGESKCVYLDENGVLQFRDCDDCDGC</sequence>
<dbReference type="SUPFAM" id="SSF160940">
    <property type="entry name" value="Api92-like"/>
    <property type="match status" value="1"/>
</dbReference>
<gene>
    <name evidence="2" type="ORF">H9X91_01830</name>
</gene>
<protein>
    <recommendedName>
        <fullName evidence="1">YubB ferredoxin-like domain-containing protein</fullName>
    </recommendedName>
</protein>
<dbReference type="RefSeq" id="WP_204801911.1">
    <property type="nucleotide sequence ID" value="NZ_JACSNX010000001.1"/>
</dbReference>
<feature type="domain" description="YubB ferredoxin-like" evidence="1">
    <location>
        <begin position="138"/>
        <end position="213"/>
    </location>
</feature>
<dbReference type="Proteomes" id="UP000719500">
    <property type="component" value="Unassembled WGS sequence"/>
</dbReference>